<dbReference type="SUPFAM" id="SSF159713">
    <property type="entry name" value="Dhaf3308-like"/>
    <property type="match status" value="1"/>
</dbReference>
<reference evidence="2 3" key="1">
    <citation type="submission" date="2019-06" db="EMBL/GenBank/DDBJ databases">
        <title>Whole genome shotgun sequence of Kocuria varians NBRC 15358.</title>
        <authorList>
            <person name="Hosoyama A."/>
            <person name="Uohara A."/>
            <person name="Ohji S."/>
            <person name="Ichikawa N."/>
        </authorList>
    </citation>
    <scope>NUCLEOTIDE SEQUENCE [LARGE SCALE GENOMIC DNA]</scope>
    <source>
        <strain evidence="2 3">NBRC 15358</strain>
    </source>
</reference>
<dbReference type="EMBL" id="BJNW01000016">
    <property type="protein sequence ID" value="GEC99738.1"/>
    <property type="molecule type" value="Genomic_DNA"/>
</dbReference>
<name>A0A4Y4D3H5_KOCVA</name>
<sequence length="287" mass="30008">MSGAAGQAAAGSAASSTTHSVADLIATVHEHLGTQGGTGPIARSVFAVQHGTRLASGSALYRYQYVLVRVEGAFGGCALEAHELDPALPELSGRPVRELLEHPSLPVRTAVLDAWLAARRPHRTDPGARAVVLPAGTPDERAQARDAAVADLLPIREGQRVALIGVVNPLVGALRERGARVLPCDLAMTETQWGEPVSHDMHEVLGEADAVIATGMTIGNGTFDAIRRRCLDRGIPLGVYAQSAPAVAREFLGRGVTALSAEQFPFSQFSAEPTALHVYGAPEGSGR</sequence>
<dbReference type="Proteomes" id="UP000315730">
    <property type="component" value="Unassembled WGS sequence"/>
</dbReference>
<comment type="caution">
    <text evidence="2">The sequence shown here is derived from an EMBL/GenBank/DDBJ whole genome shotgun (WGS) entry which is preliminary data.</text>
</comment>
<evidence type="ECO:0000259" key="1">
    <source>
        <dbReference type="Pfam" id="PF04016"/>
    </source>
</evidence>
<proteinExistence type="predicted"/>
<dbReference type="Pfam" id="PF04016">
    <property type="entry name" value="DUF364"/>
    <property type="match status" value="1"/>
</dbReference>
<dbReference type="InterPro" id="IPR007161">
    <property type="entry name" value="DUF364"/>
</dbReference>
<protein>
    <recommendedName>
        <fullName evidence="1">Putative heavy-metal chelation domain-containing protein</fullName>
    </recommendedName>
</protein>
<dbReference type="STRING" id="1272.GCA_900014985_02286"/>
<evidence type="ECO:0000313" key="3">
    <source>
        <dbReference type="Proteomes" id="UP000315730"/>
    </source>
</evidence>
<dbReference type="RefSeq" id="WP_233438832.1">
    <property type="nucleotide sequence ID" value="NZ_BJNW01000016.1"/>
</dbReference>
<accession>A0A4Y4D3H5</accession>
<dbReference type="AlphaFoldDB" id="A0A4Y4D3H5"/>
<gene>
    <name evidence="2" type="ORF">KVA01_18930</name>
</gene>
<organism evidence="2 3">
    <name type="scientific">Kocuria varians</name>
    <name type="common">Micrococcus varians</name>
    <dbReference type="NCBI Taxonomy" id="1272"/>
    <lineage>
        <taxon>Bacteria</taxon>
        <taxon>Bacillati</taxon>
        <taxon>Actinomycetota</taxon>
        <taxon>Actinomycetes</taxon>
        <taxon>Micrococcales</taxon>
        <taxon>Micrococcaceae</taxon>
        <taxon>Kocuria</taxon>
    </lineage>
</organism>
<feature type="domain" description="Putative heavy-metal chelation" evidence="1">
    <location>
        <begin position="149"/>
        <end position="260"/>
    </location>
</feature>
<dbReference type="Gene3D" id="3.40.50.11590">
    <property type="match status" value="1"/>
</dbReference>
<evidence type="ECO:0000313" key="2">
    <source>
        <dbReference type="EMBL" id="GEC99738.1"/>
    </source>
</evidence>
<keyword evidence="3" id="KW-1185">Reference proteome</keyword>